<name>A0AAW0APL3_9AGAR</name>
<proteinExistence type="predicted"/>
<protein>
    <submittedName>
        <fullName evidence="1">Uncharacterized protein</fullName>
    </submittedName>
</protein>
<dbReference type="AlphaFoldDB" id="A0AAW0APL3"/>
<accession>A0AAW0APL3</accession>
<evidence type="ECO:0000313" key="2">
    <source>
        <dbReference type="Proteomes" id="UP001362999"/>
    </source>
</evidence>
<keyword evidence="2" id="KW-1185">Reference proteome</keyword>
<reference evidence="1 2" key="1">
    <citation type="journal article" date="2024" name="J Genomics">
        <title>Draft genome sequencing and assembly of Favolaschia claudopus CIRM-BRFM 2984 isolated from oak limbs.</title>
        <authorList>
            <person name="Navarro D."/>
            <person name="Drula E."/>
            <person name="Chaduli D."/>
            <person name="Cazenave R."/>
            <person name="Ahrendt S."/>
            <person name="Wang J."/>
            <person name="Lipzen A."/>
            <person name="Daum C."/>
            <person name="Barry K."/>
            <person name="Grigoriev I.V."/>
            <person name="Favel A."/>
            <person name="Rosso M.N."/>
            <person name="Martin F."/>
        </authorList>
    </citation>
    <scope>NUCLEOTIDE SEQUENCE [LARGE SCALE GENOMIC DNA]</scope>
    <source>
        <strain evidence="1 2">CIRM-BRFM 2984</strain>
    </source>
</reference>
<organism evidence="1 2">
    <name type="scientific">Favolaschia claudopus</name>
    <dbReference type="NCBI Taxonomy" id="2862362"/>
    <lineage>
        <taxon>Eukaryota</taxon>
        <taxon>Fungi</taxon>
        <taxon>Dikarya</taxon>
        <taxon>Basidiomycota</taxon>
        <taxon>Agaricomycotina</taxon>
        <taxon>Agaricomycetes</taxon>
        <taxon>Agaricomycetidae</taxon>
        <taxon>Agaricales</taxon>
        <taxon>Marasmiineae</taxon>
        <taxon>Mycenaceae</taxon>
        <taxon>Favolaschia</taxon>
    </lineage>
</organism>
<dbReference type="EMBL" id="JAWWNJ010000054">
    <property type="protein sequence ID" value="KAK7015287.1"/>
    <property type="molecule type" value="Genomic_DNA"/>
</dbReference>
<sequence>MYTRFMVRNASATSNRENFISFFPSRLSFSPPSQPRSFRSSRFSRCGAVALSCSSPSYRSDIDGMLYVVASTTSLSKLLAVSSYRIVRVSSPGSLGSAGGFGGSGSIL</sequence>
<dbReference type="Proteomes" id="UP001362999">
    <property type="component" value="Unassembled WGS sequence"/>
</dbReference>
<comment type="caution">
    <text evidence="1">The sequence shown here is derived from an EMBL/GenBank/DDBJ whole genome shotgun (WGS) entry which is preliminary data.</text>
</comment>
<gene>
    <name evidence="1" type="ORF">R3P38DRAFT_2786809</name>
</gene>
<evidence type="ECO:0000313" key="1">
    <source>
        <dbReference type="EMBL" id="KAK7015287.1"/>
    </source>
</evidence>